<evidence type="ECO:0000313" key="2">
    <source>
        <dbReference type="EMBL" id="EGD74256.1"/>
    </source>
</evidence>
<feature type="compositionally biased region" description="Low complexity" evidence="1">
    <location>
        <begin position="313"/>
        <end position="324"/>
    </location>
</feature>
<dbReference type="GeneID" id="16073731"/>
<dbReference type="EMBL" id="GL832968">
    <property type="protein sequence ID" value="EGD74256.1"/>
    <property type="molecule type" value="Genomic_DNA"/>
</dbReference>
<feature type="compositionally biased region" description="Low complexity" evidence="1">
    <location>
        <begin position="268"/>
        <end position="304"/>
    </location>
</feature>
<keyword evidence="3" id="KW-1185">Reference proteome</keyword>
<accession>F2UCE9</accession>
<protein>
    <submittedName>
        <fullName evidence="2">Uncharacterized protein</fullName>
    </submittedName>
</protein>
<evidence type="ECO:0000256" key="1">
    <source>
        <dbReference type="SAM" id="MobiDB-lite"/>
    </source>
</evidence>
<feature type="compositionally biased region" description="Pro residues" evidence="1">
    <location>
        <begin position="220"/>
        <end position="230"/>
    </location>
</feature>
<feature type="region of interest" description="Disordered" evidence="1">
    <location>
        <begin position="203"/>
        <end position="324"/>
    </location>
</feature>
<sequence length="324" mass="35266">MDAPDSGLSPLHLLLTQGITGMHPGELVLRLITRPAEWPKTTIPLWNACVYGSHRLIAVTPEFLAAAVMDEIGPDEYEEVLLGIMGAMVPEEHPESARGLVILVNRKSSVTAFRSPEVHRLAVEHVARNMATVRARGFVEVTEPDGTPVFVFFAIIGTYADERGIPLPWDYFMNWRPVTDRPTQHGGCRGCRDFRRRQRRLRQAITRGQRDRQKRLGQPLPLPPPTPPQLELPSWQRSTAAPAARLGVQPPPPQNTPASSSPDDGGPAAATTTTTPRTTTIRTTTTTITTATTTNTPASASSNSRADEGPAASSFSTSSSSTRR</sequence>
<name>F2UCE9_SALR5</name>
<proteinExistence type="predicted"/>
<dbReference type="AlphaFoldDB" id="F2UCE9"/>
<organism evidence="3">
    <name type="scientific">Salpingoeca rosetta (strain ATCC 50818 / BSB-021)</name>
    <dbReference type="NCBI Taxonomy" id="946362"/>
    <lineage>
        <taxon>Eukaryota</taxon>
        <taxon>Choanoflagellata</taxon>
        <taxon>Craspedida</taxon>
        <taxon>Salpingoecidae</taxon>
        <taxon>Salpingoeca</taxon>
    </lineage>
</organism>
<dbReference type="Proteomes" id="UP000007799">
    <property type="component" value="Unassembled WGS sequence"/>
</dbReference>
<reference evidence="2" key="1">
    <citation type="submission" date="2009-08" db="EMBL/GenBank/DDBJ databases">
        <title>Annotation of Salpingoeca rosetta.</title>
        <authorList>
            <consortium name="The Broad Institute Genome Sequencing Platform"/>
            <person name="Russ C."/>
            <person name="Cuomo C."/>
            <person name="Burger G."/>
            <person name="Gray M.W."/>
            <person name="Holland P.W.H."/>
            <person name="King N."/>
            <person name="Lang F.B.F."/>
            <person name="Roger A.J."/>
            <person name="Ruiz-Trillo I."/>
            <person name="Young S.K."/>
            <person name="Zeng Q."/>
            <person name="Gargeya S."/>
            <person name="Alvarado L."/>
            <person name="Berlin A."/>
            <person name="Chapman S.B."/>
            <person name="Chen Z."/>
            <person name="Freedman E."/>
            <person name="Gellesch M."/>
            <person name="Goldberg J."/>
            <person name="Griggs A."/>
            <person name="Gujja S."/>
            <person name="Heilman E."/>
            <person name="Heiman D."/>
            <person name="Howarth C."/>
            <person name="Mehta T."/>
            <person name="Neiman D."/>
            <person name="Pearson M."/>
            <person name="Roberts A."/>
            <person name="Saif S."/>
            <person name="Shea T."/>
            <person name="Shenoy N."/>
            <person name="Sisk P."/>
            <person name="Stolte C."/>
            <person name="Sykes S."/>
            <person name="White J."/>
            <person name="Yandava C."/>
            <person name="Haas B."/>
            <person name="Nusbaum C."/>
            <person name="Birren B."/>
        </authorList>
    </citation>
    <scope>NUCLEOTIDE SEQUENCE [LARGE SCALE GENOMIC DNA]</scope>
    <source>
        <strain evidence="2">ATCC 50818</strain>
    </source>
</reference>
<evidence type="ECO:0000313" key="3">
    <source>
        <dbReference type="Proteomes" id="UP000007799"/>
    </source>
</evidence>
<dbReference type="InParanoid" id="F2UCE9"/>
<dbReference type="RefSeq" id="XP_004993156.1">
    <property type="nucleotide sequence ID" value="XM_004993099.1"/>
</dbReference>
<gene>
    <name evidence="2" type="ORF">PTSG_06267</name>
</gene>
<dbReference type="KEGG" id="sre:PTSG_06267"/>